<comment type="caution">
    <text evidence="1">The sequence shown here is derived from an EMBL/GenBank/DDBJ whole genome shotgun (WGS) entry which is preliminary data.</text>
</comment>
<reference evidence="1 2" key="1">
    <citation type="submission" date="2019-03" db="EMBL/GenBank/DDBJ databases">
        <title>Genomic Encyclopedia of Type Strains, Phase IV (KMG-IV): sequencing the most valuable type-strain genomes for metagenomic binning, comparative biology and taxonomic classification.</title>
        <authorList>
            <person name="Goeker M."/>
        </authorList>
    </citation>
    <scope>NUCLEOTIDE SEQUENCE [LARGE SCALE GENOMIC DNA]</scope>
    <source>
        <strain evidence="1 2">DSM 24979</strain>
    </source>
</reference>
<dbReference type="AlphaFoldDB" id="A0A4R1QAE0"/>
<gene>
    <name evidence="1" type="ORF">EDD69_1197</name>
</gene>
<dbReference type="Proteomes" id="UP000295658">
    <property type="component" value="Unassembled WGS sequence"/>
</dbReference>
<protein>
    <submittedName>
        <fullName evidence="1">Uncharacterized protein</fullName>
    </submittedName>
</protein>
<organism evidence="1 2">
    <name type="scientific">Thermolongibacillus altinsuensis</name>
    <dbReference type="NCBI Taxonomy" id="575256"/>
    <lineage>
        <taxon>Bacteria</taxon>
        <taxon>Bacillati</taxon>
        <taxon>Bacillota</taxon>
        <taxon>Bacilli</taxon>
        <taxon>Bacillales</taxon>
        <taxon>Anoxybacillaceae</taxon>
        <taxon>Thermolongibacillus</taxon>
    </lineage>
</organism>
<proteinExistence type="predicted"/>
<keyword evidence="2" id="KW-1185">Reference proteome</keyword>
<dbReference type="EMBL" id="SLUL01000019">
    <property type="protein sequence ID" value="TCL45791.1"/>
    <property type="molecule type" value="Genomic_DNA"/>
</dbReference>
<sequence>MMISDHVQMKGAGSFLSLPLFILLSSVHSSLAHDQYSEAERLSAFR</sequence>
<evidence type="ECO:0000313" key="2">
    <source>
        <dbReference type="Proteomes" id="UP000295658"/>
    </source>
</evidence>
<evidence type="ECO:0000313" key="1">
    <source>
        <dbReference type="EMBL" id="TCL45791.1"/>
    </source>
</evidence>
<accession>A0A4R1QAE0</accession>
<name>A0A4R1QAE0_9BACL</name>